<dbReference type="InterPro" id="IPR058533">
    <property type="entry name" value="Cation_efflux_TM"/>
</dbReference>
<dbReference type="PANTHER" id="PTHR11562">
    <property type="entry name" value="CATION EFFLUX PROTEIN/ ZINC TRANSPORTER"/>
    <property type="match status" value="1"/>
</dbReference>
<keyword evidence="3" id="KW-0864">Zinc transport</keyword>
<evidence type="ECO:0000313" key="8">
    <source>
        <dbReference type="EMBL" id="UXP31592.1"/>
    </source>
</evidence>
<keyword evidence="9" id="KW-1185">Reference proteome</keyword>
<evidence type="ECO:0000256" key="1">
    <source>
        <dbReference type="ARBA" id="ARBA00004141"/>
    </source>
</evidence>
<keyword evidence="3" id="KW-0406">Ion transport</keyword>
<dbReference type="Pfam" id="PF01545">
    <property type="entry name" value="Cation_efflux"/>
    <property type="match status" value="1"/>
</dbReference>
<dbReference type="SUPFAM" id="SSF161111">
    <property type="entry name" value="Cation efflux protein transmembrane domain-like"/>
    <property type="match status" value="1"/>
</dbReference>
<evidence type="ECO:0000313" key="9">
    <source>
        <dbReference type="Proteomes" id="UP001065174"/>
    </source>
</evidence>
<dbReference type="Gene3D" id="1.20.1510.10">
    <property type="entry name" value="Cation efflux protein transmembrane domain"/>
    <property type="match status" value="1"/>
</dbReference>
<reference evidence="8" key="1">
    <citation type="submission" date="2022-09" db="EMBL/GenBank/DDBJ databases">
        <title>Comparative genomics and taxonomic characterization of three novel marine species of genus Reichenbachiella exhibiting antioxidant and polysaccharide degradation activities.</title>
        <authorList>
            <person name="Muhammad N."/>
            <person name="Lee Y.-J."/>
            <person name="Ko J."/>
            <person name="Kim S.-G."/>
        </authorList>
    </citation>
    <scope>NUCLEOTIDE SEQUENCE</scope>
    <source>
        <strain evidence="8">BKB1-1</strain>
    </source>
</reference>
<evidence type="ECO:0000256" key="4">
    <source>
        <dbReference type="ARBA" id="ARBA00022989"/>
    </source>
</evidence>
<feature type="domain" description="Cation efflux protein transmembrane" evidence="7">
    <location>
        <begin position="15"/>
        <end position="201"/>
    </location>
</feature>
<feature type="transmembrane region" description="Helical" evidence="6">
    <location>
        <begin position="145"/>
        <end position="167"/>
    </location>
</feature>
<keyword evidence="3" id="KW-0862">Zinc</keyword>
<accession>A0ABY6CM60</accession>
<keyword evidence="5 6" id="KW-0472">Membrane</keyword>
<dbReference type="RefSeq" id="WP_262309031.1">
    <property type="nucleotide sequence ID" value="NZ_CP106679.1"/>
</dbReference>
<keyword evidence="4 6" id="KW-1133">Transmembrane helix</keyword>
<dbReference type="PANTHER" id="PTHR11562:SF17">
    <property type="entry name" value="RE54080P-RELATED"/>
    <property type="match status" value="1"/>
</dbReference>
<dbReference type="Proteomes" id="UP001065174">
    <property type="component" value="Chromosome"/>
</dbReference>
<protein>
    <submittedName>
        <fullName evidence="8">Cation diffusion facilitator family transporter</fullName>
    </submittedName>
</protein>
<dbReference type="InterPro" id="IPR027469">
    <property type="entry name" value="Cation_efflux_TMD_sf"/>
</dbReference>
<evidence type="ECO:0000256" key="3">
    <source>
        <dbReference type="ARBA" id="ARBA00022906"/>
    </source>
</evidence>
<evidence type="ECO:0000256" key="2">
    <source>
        <dbReference type="ARBA" id="ARBA00022692"/>
    </source>
</evidence>
<feature type="transmembrane region" description="Helical" evidence="6">
    <location>
        <begin position="117"/>
        <end position="133"/>
    </location>
</feature>
<comment type="subcellular location">
    <subcellularLocation>
        <location evidence="1">Membrane</location>
        <topology evidence="1">Multi-pass membrane protein</topology>
    </subcellularLocation>
</comment>
<name>A0ABY6CM60_9BACT</name>
<organism evidence="8 9">
    <name type="scientific">Reichenbachiella agarivorans</name>
    <dbReference type="NCBI Taxonomy" id="2979464"/>
    <lineage>
        <taxon>Bacteria</taxon>
        <taxon>Pseudomonadati</taxon>
        <taxon>Bacteroidota</taxon>
        <taxon>Cytophagia</taxon>
        <taxon>Cytophagales</taxon>
        <taxon>Reichenbachiellaceae</taxon>
        <taxon>Reichenbachiella</taxon>
    </lineage>
</organism>
<dbReference type="EMBL" id="CP106679">
    <property type="protein sequence ID" value="UXP31592.1"/>
    <property type="molecule type" value="Genomic_DNA"/>
</dbReference>
<evidence type="ECO:0000256" key="6">
    <source>
        <dbReference type="SAM" id="Phobius"/>
    </source>
</evidence>
<keyword evidence="2 6" id="KW-0812">Transmembrane</keyword>
<dbReference type="NCBIfam" id="TIGR01297">
    <property type="entry name" value="CDF"/>
    <property type="match status" value="1"/>
</dbReference>
<dbReference type="InterPro" id="IPR050681">
    <property type="entry name" value="CDF/SLC30A"/>
</dbReference>
<gene>
    <name evidence="8" type="ORF">N6H18_14665</name>
</gene>
<keyword evidence="3" id="KW-0813">Transport</keyword>
<sequence length="291" mass="32502">MAHDHSHHHSGKNIKTAFFLNLGFTIFEFIGGFYVNSIAIVSDAVHDLGDSLSLGLSWYLDKKSKQGANAQFSFGYSRFSLLGALINSIVLIAGSVYVVSEAVQRIIHPEPSDADGMIVFGILGVAVNGYAAYKMSHGRTLNEKVLSWHLIEDVLGWAAILIVAIVLKFYQNQYLDPTLSLLITAFILWNVIKRLKETLHVFLQGVPMDVKLEDIEEKLLTVSHVDSVHHSHIWSLDGEHHVFTTHVKLKSINDLHTLLLVKKEIKVALDPCHFGHCTIEVELDGETCRLE</sequence>
<evidence type="ECO:0000259" key="7">
    <source>
        <dbReference type="Pfam" id="PF01545"/>
    </source>
</evidence>
<feature type="transmembrane region" description="Helical" evidence="6">
    <location>
        <begin position="79"/>
        <end position="97"/>
    </location>
</feature>
<proteinExistence type="predicted"/>
<dbReference type="InterPro" id="IPR002524">
    <property type="entry name" value="Cation_efflux"/>
</dbReference>
<evidence type="ECO:0000256" key="5">
    <source>
        <dbReference type="ARBA" id="ARBA00023136"/>
    </source>
</evidence>